<comment type="caution">
    <text evidence="3">The sequence shown here is derived from an EMBL/GenBank/DDBJ whole genome shotgun (WGS) entry which is preliminary data.</text>
</comment>
<dbReference type="InterPro" id="IPR023631">
    <property type="entry name" value="Amidase_dom"/>
</dbReference>
<dbReference type="InterPro" id="IPR052739">
    <property type="entry name" value="FAAH2"/>
</dbReference>
<evidence type="ECO:0000313" key="4">
    <source>
        <dbReference type="Proteomes" id="UP001054837"/>
    </source>
</evidence>
<sequence length="97" mass="10613">MTCLIVWAGLFATGGAVFRKGAKAEGDCDVVRLFRDAGAIPLVVTNTSEMCLWWETYNKLHGKTRNPYDTTRTPGGSSGESCKLFYFLSSLPTTLTI</sequence>
<dbReference type="PANTHER" id="PTHR43372:SF4">
    <property type="entry name" value="FATTY-ACID AMIDE HYDROLASE 2"/>
    <property type="match status" value="1"/>
</dbReference>
<dbReference type="GO" id="GO:0012505">
    <property type="term" value="C:endomembrane system"/>
    <property type="evidence" value="ECO:0007669"/>
    <property type="project" value="TreeGrafter"/>
</dbReference>
<protein>
    <submittedName>
        <fullName evidence="3">Fatty-acid amide hydrolase 2</fullName>
    </submittedName>
</protein>
<feature type="signal peptide" evidence="1">
    <location>
        <begin position="1"/>
        <end position="24"/>
    </location>
</feature>
<dbReference type="Gene3D" id="3.90.1300.10">
    <property type="entry name" value="Amidase signature (AS) domain"/>
    <property type="match status" value="1"/>
</dbReference>
<proteinExistence type="predicted"/>
<accession>A0AAV4RYG6</accession>
<feature type="chain" id="PRO_5043764022" evidence="1">
    <location>
        <begin position="25"/>
        <end position="97"/>
    </location>
</feature>
<evidence type="ECO:0000313" key="3">
    <source>
        <dbReference type="EMBL" id="GIY26129.1"/>
    </source>
</evidence>
<evidence type="ECO:0000259" key="2">
    <source>
        <dbReference type="Pfam" id="PF01425"/>
    </source>
</evidence>
<evidence type="ECO:0000256" key="1">
    <source>
        <dbReference type="SAM" id="SignalP"/>
    </source>
</evidence>
<dbReference type="EMBL" id="BPLQ01006912">
    <property type="protein sequence ID" value="GIY26129.1"/>
    <property type="molecule type" value="Genomic_DNA"/>
</dbReference>
<dbReference type="SUPFAM" id="SSF75304">
    <property type="entry name" value="Amidase signature (AS) enzymes"/>
    <property type="match status" value="1"/>
</dbReference>
<keyword evidence="1" id="KW-0732">Signal</keyword>
<dbReference type="GO" id="GO:0016787">
    <property type="term" value="F:hydrolase activity"/>
    <property type="evidence" value="ECO:0007669"/>
    <property type="project" value="UniProtKB-KW"/>
</dbReference>
<dbReference type="Proteomes" id="UP001054837">
    <property type="component" value="Unassembled WGS sequence"/>
</dbReference>
<dbReference type="InterPro" id="IPR036928">
    <property type="entry name" value="AS_sf"/>
</dbReference>
<name>A0AAV4RYG6_9ARAC</name>
<dbReference type="AlphaFoldDB" id="A0AAV4RYG6"/>
<keyword evidence="3" id="KW-0378">Hydrolase</keyword>
<organism evidence="3 4">
    <name type="scientific">Caerostris darwini</name>
    <dbReference type="NCBI Taxonomy" id="1538125"/>
    <lineage>
        <taxon>Eukaryota</taxon>
        <taxon>Metazoa</taxon>
        <taxon>Ecdysozoa</taxon>
        <taxon>Arthropoda</taxon>
        <taxon>Chelicerata</taxon>
        <taxon>Arachnida</taxon>
        <taxon>Araneae</taxon>
        <taxon>Araneomorphae</taxon>
        <taxon>Entelegynae</taxon>
        <taxon>Araneoidea</taxon>
        <taxon>Araneidae</taxon>
        <taxon>Caerostris</taxon>
    </lineage>
</organism>
<gene>
    <name evidence="3" type="primary">FAAH2_12</name>
    <name evidence="3" type="ORF">CDAR_204291</name>
</gene>
<dbReference type="PANTHER" id="PTHR43372">
    <property type="entry name" value="FATTY-ACID AMIDE HYDROLASE"/>
    <property type="match status" value="1"/>
</dbReference>
<keyword evidence="4" id="KW-1185">Reference proteome</keyword>
<feature type="domain" description="Amidase" evidence="2">
    <location>
        <begin position="8"/>
        <end position="79"/>
    </location>
</feature>
<reference evidence="3 4" key="1">
    <citation type="submission" date="2021-06" db="EMBL/GenBank/DDBJ databases">
        <title>Caerostris darwini draft genome.</title>
        <authorList>
            <person name="Kono N."/>
            <person name="Arakawa K."/>
        </authorList>
    </citation>
    <scope>NUCLEOTIDE SEQUENCE [LARGE SCALE GENOMIC DNA]</scope>
</reference>
<dbReference type="Pfam" id="PF01425">
    <property type="entry name" value="Amidase"/>
    <property type="match status" value="1"/>
</dbReference>